<evidence type="ECO:0000259" key="3">
    <source>
        <dbReference type="PROSITE" id="PS50234"/>
    </source>
</evidence>
<evidence type="ECO:0000313" key="4">
    <source>
        <dbReference type="EMBL" id="SMP15267.1"/>
    </source>
</evidence>
<dbReference type="EMBL" id="FXTU01000002">
    <property type="protein sequence ID" value="SMP15267.1"/>
    <property type="molecule type" value="Genomic_DNA"/>
</dbReference>
<name>A0AA45WMS9_9BACL</name>
<dbReference type="PROSITE" id="PS51257">
    <property type="entry name" value="PROKAR_LIPOPROTEIN"/>
    <property type="match status" value="1"/>
</dbReference>
<dbReference type="RefSeq" id="WP_284724152.1">
    <property type="nucleotide sequence ID" value="NZ_FXTU01000002.1"/>
</dbReference>
<dbReference type="InterPro" id="IPR036465">
    <property type="entry name" value="vWFA_dom_sf"/>
</dbReference>
<dbReference type="SUPFAM" id="SSF53300">
    <property type="entry name" value="vWA-like"/>
    <property type="match status" value="1"/>
</dbReference>
<dbReference type="InterPro" id="IPR002035">
    <property type="entry name" value="VWF_A"/>
</dbReference>
<feature type="region of interest" description="Disordered" evidence="1">
    <location>
        <begin position="157"/>
        <end position="179"/>
    </location>
</feature>
<dbReference type="Gene3D" id="3.40.50.410">
    <property type="entry name" value="von Willebrand factor, type A domain"/>
    <property type="match status" value="2"/>
</dbReference>
<feature type="signal peptide" evidence="2">
    <location>
        <begin position="1"/>
        <end position="25"/>
    </location>
</feature>
<keyword evidence="2" id="KW-0732">Signal</keyword>
<feature type="chain" id="PRO_5041385074" evidence="2">
    <location>
        <begin position="26"/>
        <end position="524"/>
    </location>
</feature>
<dbReference type="PROSITE" id="PS50234">
    <property type="entry name" value="VWFA"/>
    <property type="match status" value="1"/>
</dbReference>
<feature type="region of interest" description="Disordered" evidence="1">
    <location>
        <begin position="54"/>
        <end position="82"/>
    </location>
</feature>
<protein>
    <submittedName>
        <fullName evidence="4">von Willebrand factor type A domain-containing protein</fullName>
    </submittedName>
</protein>
<dbReference type="AlphaFoldDB" id="A0AA45WMS9"/>
<dbReference type="SMART" id="SM00327">
    <property type="entry name" value="VWA"/>
    <property type="match status" value="1"/>
</dbReference>
<keyword evidence="5" id="KW-1185">Reference proteome</keyword>
<evidence type="ECO:0000313" key="5">
    <source>
        <dbReference type="Proteomes" id="UP001157946"/>
    </source>
</evidence>
<dbReference type="Proteomes" id="UP001157946">
    <property type="component" value="Unassembled WGS sequence"/>
</dbReference>
<organism evidence="4 5">
    <name type="scientific">Laceyella tengchongensis</name>
    <dbReference type="NCBI Taxonomy" id="574699"/>
    <lineage>
        <taxon>Bacteria</taxon>
        <taxon>Bacillati</taxon>
        <taxon>Bacillota</taxon>
        <taxon>Bacilli</taxon>
        <taxon>Bacillales</taxon>
        <taxon>Thermoactinomycetaceae</taxon>
        <taxon>Laceyella</taxon>
    </lineage>
</organism>
<accession>A0AA45WMS9</accession>
<evidence type="ECO:0000256" key="2">
    <source>
        <dbReference type="SAM" id="SignalP"/>
    </source>
</evidence>
<evidence type="ECO:0000256" key="1">
    <source>
        <dbReference type="SAM" id="MobiDB-lite"/>
    </source>
</evidence>
<proteinExistence type="predicted"/>
<feature type="domain" description="VWFA" evidence="3">
    <location>
        <begin position="182"/>
        <end position="379"/>
    </location>
</feature>
<reference evidence="4" key="1">
    <citation type="submission" date="2017-05" db="EMBL/GenBank/DDBJ databases">
        <authorList>
            <person name="Varghese N."/>
            <person name="Submissions S."/>
        </authorList>
    </citation>
    <scope>NUCLEOTIDE SEQUENCE</scope>
    <source>
        <strain evidence="4">DSM 45262</strain>
    </source>
</reference>
<feature type="compositionally biased region" description="Basic and acidic residues" evidence="1">
    <location>
        <begin position="54"/>
        <end position="63"/>
    </location>
</feature>
<sequence>MRITKKDFLPSALLCCSFLFLSGCATVIEKIQHTTGNQVEKVEQLAVDDIQKQETEEMPRQEDTSDLPKSPAPHTELNDILNDEGKGEYAGEKFNRGKVVQALNQMPKGLSDDKAYAYLLGLVGENYRSDVERFKNLEEADYEEMVDVWVAARHKYPKPTPASASKDKPSSALTPEQPKKMNMSVMLDASGSMKSQLSNHSKSKMDSAKQSIEQLAAALPPKRSLLQVKVYGHEGTSAQKDKERSCRSQAKIYAGDKWDREKLRKALSQIHPAGYNPLALAMGSSSKDMQKGAPATVENHILIISDGFENCGGDPVQTAKQLHREYMANIHVIGLDVEPETERQLREVSTVTGGAYQTVTDEKELKQAVKERVQMVNRLNDPWQIRALQTAIHAHHQDEKELTKHNQKMKKKVETEHQRLNEANLYIKKEGKIDKRTWTEIDTWIDQRWQQLETFTEDRYGEVDSLLDSEFQEETHRLMNEWEKDGGKKEEFQNKAVQLLKEDLLKKKAEEADGLTDLSNQQSE</sequence>
<comment type="caution">
    <text evidence="4">The sequence shown here is derived from an EMBL/GenBank/DDBJ whole genome shotgun (WGS) entry which is preliminary data.</text>
</comment>
<gene>
    <name evidence="4" type="ORF">SAMN06265361_102684</name>
</gene>